<dbReference type="InterPro" id="IPR013598">
    <property type="entry name" value="Exportin-1/Importin-b-like"/>
</dbReference>
<evidence type="ECO:0000313" key="11">
    <source>
        <dbReference type="RefSeq" id="XP_003739000.1"/>
    </source>
</evidence>
<dbReference type="InterPro" id="IPR045065">
    <property type="entry name" value="XPO1/5"/>
</dbReference>
<dbReference type="SMART" id="SM01102">
    <property type="entry name" value="CRM1_C"/>
    <property type="match status" value="1"/>
</dbReference>
<keyword evidence="6" id="KW-0539">Nucleus</keyword>
<dbReference type="InterPro" id="IPR041235">
    <property type="entry name" value="Exp1_repeat_2"/>
</dbReference>
<keyword evidence="3" id="KW-0813">Transport</keyword>
<dbReference type="InterPro" id="IPR040485">
    <property type="entry name" value="XPO1_repeat_3"/>
</dbReference>
<evidence type="ECO:0000256" key="7">
    <source>
        <dbReference type="ARBA" id="ARBA00073514"/>
    </source>
</evidence>
<keyword evidence="4" id="KW-0509">mRNA transport</keyword>
<dbReference type="PANTHER" id="PTHR11223:SF2">
    <property type="entry name" value="EXPORTIN-1"/>
    <property type="match status" value="1"/>
</dbReference>
<dbReference type="SUPFAM" id="SSF48371">
    <property type="entry name" value="ARM repeat"/>
    <property type="match status" value="1"/>
</dbReference>
<dbReference type="Pfam" id="PF18777">
    <property type="entry name" value="CRM1_repeat"/>
    <property type="match status" value="1"/>
</dbReference>
<dbReference type="GeneID" id="100907549"/>
<evidence type="ECO:0000256" key="1">
    <source>
        <dbReference type="ARBA" id="ARBA00004123"/>
    </source>
</evidence>
<dbReference type="InterPro" id="IPR041123">
    <property type="entry name" value="CRM1_repeat"/>
</dbReference>
<feature type="region of interest" description="Disordered" evidence="8">
    <location>
        <begin position="1052"/>
        <end position="1078"/>
    </location>
</feature>
<evidence type="ECO:0000256" key="4">
    <source>
        <dbReference type="ARBA" id="ARBA00022816"/>
    </source>
</evidence>
<dbReference type="Pfam" id="PF18784">
    <property type="entry name" value="CRM1_repeat_2"/>
    <property type="match status" value="1"/>
</dbReference>
<dbReference type="Pfam" id="PF18787">
    <property type="entry name" value="CRM1_repeat_3"/>
    <property type="match status" value="1"/>
</dbReference>
<dbReference type="GO" id="GO:0005634">
    <property type="term" value="C:nucleus"/>
    <property type="evidence" value="ECO:0007669"/>
    <property type="project" value="UniProtKB-SubCell"/>
</dbReference>
<organism evidence="10 11">
    <name type="scientific">Galendromus occidentalis</name>
    <name type="common">western predatory mite</name>
    <dbReference type="NCBI Taxonomy" id="34638"/>
    <lineage>
        <taxon>Eukaryota</taxon>
        <taxon>Metazoa</taxon>
        <taxon>Ecdysozoa</taxon>
        <taxon>Arthropoda</taxon>
        <taxon>Chelicerata</taxon>
        <taxon>Arachnida</taxon>
        <taxon>Acari</taxon>
        <taxon>Parasitiformes</taxon>
        <taxon>Mesostigmata</taxon>
        <taxon>Gamasina</taxon>
        <taxon>Phytoseioidea</taxon>
        <taxon>Phytoseiidae</taxon>
        <taxon>Typhlodrominae</taxon>
        <taxon>Galendromus</taxon>
    </lineage>
</organism>
<dbReference type="KEGG" id="goe:100907549"/>
<dbReference type="FunFam" id="1.25.10.10:FF:001255">
    <property type="entry name" value="Exportin 1"/>
    <property type="match status" value="1"/>
</dbReference>
<evidence type="ECO:0000256" key="6">
    <source>
        <dbReference type="ARBA" id="ARBA00023242"/>
    </source>
</evidence>
<evidence type="ECO:0000259" key="9">
    <source>
        <dbReference type="PROSITE" id="PS50166"/>
    </source>
</evidence>
<name>A0AAJ6VW22_9ACAR</name>
<keyword evidence="10" id="KW-1185">Reference proteome</keyword>
<evidence type="ECO:0000313" key="10">
    <source>
        <dbReference type="Proteomes" id="UP000694867"/>
    </source>
</evidence>
<comment type="subcellular location">
    <subcellularLocation>
        <location evidence="1">Nucleus</location>
    </subcellularLocation>
</comment>
<gene>
    <name evidence="11" type="primary">LOC100907549</name>
</gene>
<dbReference type="GO" id="GO:0031267">
    <property type="term" value="F:small GTPase binding"/>
    <property type="evidence" value="ECO:0007669"/>
    <property type="project" value="InterPro"/>
</dbReference>
<dbReference type="Pfam" id="PF08767">
    <property type="entry name" value="CRM1_C"/>
    <property type="match status" value="1"/>
</dbReference>
<evidence type="ECO:0000256" key="2">
    <source>
        <dbReference type="ARBA" id="ARBA00009466"/>
    </source>
</evidence>
<keyword evidence="5" id="KW-0653">Protein transport</keyword>
<dbReference type="PROSITE" id="PS50166">
    <property type="entry name" value="IMPORTIN_B_NT"/>
    <property type="match status" value="1"/>
</dbReference>
<dbReference type="InterPro" id="IPR014877">
    <property type="entry name" value="XPO1_C_dom"/>
</dbReference>
<dbReference type="InterPro" id="IPR011989">
    <property type="entry name" value="ARM-like"/>
</dbReference>
<dbReference type="AlphaFoldDB" id="A0AAJ6VW22"/>
<dbReference type="SMART" id="SM00913">
    <property type="entry name" value="IBN_N"/>
    <property type="match status" value="1"/>
</dbReference>
<dbReference type="GO" id="GO:0006611">
    <property type="term" value="P:protein export from nucleus"/>
    <property type="evidence" value="ECO:0007669"/>
    <property type="project" value="InterPro"/>
</dbReference>
<dbReference type="Pfam" id="PF03810">
    <property type="entry name" value="IBN_N"/>
    <property type="match status" value="1"/>
</dbReference>
<dbReference type="InterPro" id="IPR001494">
    <property type="entry name" value="Importin-beta_N"/>
</dbReference>
<protein>
    <recommendedName>
        <fullName evidence="7">Exportin-1</fullName>
    </recommendedName>
</protein>
<dbReference type="Proteomes" id="UP000694867">
    <property type="component" value="Unplaced"/>
</dbReference>
<dbReference type="GO" id="GO:0000056">
    <property type="term" value="P:ribosomal small subunit export from nucleus"/>
    <property type="evidence" value="ECO:0007669"/>
    <property type="project" value="TreeGrafter"/>
</dbReference>
<dbReference type="Pfam" id="PF08389">
    <property type="entry name" value="Xpo1"/>
    <property type="match status" value="1"/>
</dbReference>
<evidence type="ECO:0000256" key="5">
    <source>
        <dbReference type="ARBA" id="ARBA00022927"/>
    </source>
</evidence>
<comment type="similarity">
    <text evidence="2">Belongs to the exportin family.</text>
</comment>
<feature type="domain" description="Importin N-terminal" evidence="9">
    <location>
        <begin position="52"/>
        <end position="118"/>
    </location>
</feature>
<evidence type="ECO:0000256" key="8">
    <source>
        <dbReference type="SAM" id="MobiDB-lite"/>
    </source>
</evidence>
<dbReference type="GO" id="GO:0051028">
    <property type="term" value="P:mRNA transport"/>
    <property type="evidence" value="ECO:0007669"/>
    <property type="project" value="UniProtKB-KW"/>
</dbReference>
<dbReference type="RefSeq" id="XP_003739000.1">
    <property type="nucleotide sequence ID" value="XM_003738952.2"/>
</dbReference>
<reference evidence="11" key="1">
    <citation type="submission" date="2025-08" db="UniProtKB">
        <authorList>
            <consortium name="RefSeq"/>
        </authorList>
    </citation>
    <scope>IDENTIFICATION</scope>
</reference>
<dbReference type="Gene3D" id="1.25.10.10">
    <property type="entry name" value="Leucine-rich Repeat Variant"/>
    <property type="match status" value="1"/>
</dbReference>
<dbReference type="InterPro" id="IPR016024">
    <property type="entry name" value="ARM-type_fold"/>
</dbReference>
<dbReference type="GO" id="GO:0000055">
    <property type="term" value="P:ribosomal large subunit export from nucleus"/>
    <property type="evidence" value="ECO:0007669"/>
    <property type="project" value="TreeGrafter"/>
</dbReference>
<sequence>MTFPAAVNGSSAPLEVAAAHKLLDFSQKLDINLLDNVVQTMYSTTGNDQRMAQEILTRLKEHPDAWTRVDTILEFSQHQQTKYFALQILETVIKTRWKILPRNQCDGIKKYIVGLIIKYSQDADSISAGRVYLNKLNMVLVLILKREWPKNWPTFISDIVGASKINENLCRNNMVILKLLSEELFDFSCGAMTQTKAKHLKETMCNEFSQVYTLCLYVMDNSCDVLLVEATLETLLRFLNWIPLGYIFETKLIENLISKFLHVNLFRNVTLKCLTEIGAVQTDAYHDQFEILFVETMKLMTQIIPCDTNIKAAYAAGSDMEQKFIQNLALFLCTMLKMRTSLMDSRKQTGVVLEALQLLLLISEVEDVEIFKICLEYWGYLAQELYRSTEMSTSLHITLIYSSTERDARASRRKLYAPVLTQLRYIMIGRMAKPEEVLVVENDQGEVVREFMKDTDSMTLYKNMRECLVYLTHLNCEDTDRIMTEKLHKQVNGTEWSWKNLNTLCWAIGSISGAMHEEDEKRFLVTVIKDLLGLCEQKRGKDNKAIIASNIMYVVGQYPRFLRAHWKFLKTVVNKLFEFMHETHEGVQDMACDTFIKIAQKCKRHFVQVQVGEVQPFIEEILMNISSIIYDLQPQQVHTFCEAVGYMISSETEQSRQERLIEKYMQLPNVIWDDIINQATKNVDVLKNPDAVKQLGNILKTNYRACKSLGHPYVTQLGRIYLDMLNVYKVMSENICVAIQSHGDSVTKQPLIRAMRTVKKDILKLIGCWVSKSDDPKLVLDNFIQPLLDAVLQDYLICPVAEAREPEVLQTMTTIITRMNNLMIPFVPTVFDALFQVTLEMINKDFEEFPEHRLHLYLLLQSMVTLTFGALIQLSPDKFKLVLDSIVWAFKHTMRNVADIGLEILLTLLKQVAAEEMAAQQFYQTFFTDILQHLFSVVTDTSHSAGLAQQAVILAYMFALVDSGKITTPLAPGITDNTLYVQQFVANLLKTAFPHLSDNQVKITVQGFINLDQNVPQFKEHLRDFLVQIREFTGEDDTDLYLEEREAALRQAEAEKRKQQMSVPGILNPHEITEEMQD</sequence>
<accession>A0AAJ6VW22</accession>
<dbReference type="GO" id="GO:0005049">
    <property type="term" value="F:nuclear export signal receptor activity"/>
    <property type="evidence" value="ECO:0007669"/>
    <property type="project" value="InterPro"/>
</dbReference>
<evidence type="ECO:0000256" key="3">
    <source>
        <dbReference type="ARBA" id="ARBA00022448"/>
    </source>
</evidence>
<dbReference type="GO" id="GO:0005737">
    <property type="term" value="C:cytoplasm"/>
    <property type="evidence" value="ECO:0007669"/>
    <property type="project" value="TreeGrafter"/>
</dbReference>
<proteinExistence type="inferred from homology"/>
<dbReference type="CTD" id="133418"/>
<dbReference type="PANTHER" id="PTHR11223">
    <property type="entry name" value="EXPORTIN 1/5"/>
    <property type="match status" value="1"/>
</dbReference>